<dbReference type="RefSeq" id="WP_204653350.1">
    <property type="nucleotide sequence ID" value="NZ_JAFBFD010000008.1"/>
</dbReference>
<dbReference type="Proteomes" id="UP001595969">
    <property type="component" value="Unassembled WGS sequence"/>
</dbReference>
<dbReference type="NCBIfam" id="NF040570">
    <property type="entry name" value="guided_TnpB"/>
    <property type="match status" value="1"/>
</dbReference>
<evidence type="ECO:0000313" key="3">
    <source>
        <dbReference type="Proteomes" id="UP001595969"/>
    </source>
</evidence>
<dbReference type="EMBL" id="JBHSGS010000031">
    <property type="protein sequence ID" value="MFC4719161.1"/>
    <property type="molecule type" value="Genomic_DNA"/>
</dbReference>
<organism evidence="2 3">
    <name type="scientific">Enterococcus lemanii</name>
    <dbReference type="NCBI Taxonomy" id="1159752"/>
    <lineage>
        <taxon>Bacteria</taxon>
        <taxon>Bacillati</taxon>
        <taxon>Bacillota</taxon>
        <taxon>Bacilli</taxon>
        <taxon>Lactobacillales</taxon>
        <taxon>Enterococcaceae</taxon>
        <taxon>Enterococcus</taxon>
    </lineage>
</organism>
<reference evidence="3" key="1">
    <citation type="journal article" date="2019" name="Int. J. Syst. Evol. Microbiol.">
        <title>The Global Catalogue of Microorganisms (GCM) 10K type strain sequencing project: providing services to taxonomists for standard genome sequencing and annotation.</title>
        <authorList>
            <consortium name="The Broad Institute Genomics Platform"/>
            <consortium name="The Broad Institute Genome Sequencing Center for Infectious Disease"/>
            <person name="Wu L."/>
            <person name="Ma J."/>
        </authorList>
    </citation>
    <scope>NUCLEOTIDE SEQUENCE [LARGE SCALE GENOMIC DNA]</scope>
    <source>
        <strain evidence="3">CGMCC 1.19032</strain>
    </source>
</reference>
<keyword evidence="2" id="KW-0255">Endonuclease</keyword>
<keyword evidence="2" id="KW-0540">Nuclease</keyword>
<keyword evidence="2" id="KW-0378">Hydrolase</keyword>
<protein>
    <submittedName>
        <fullName evidence="2">RNA-guided endonuclease TnpB family protein</fullName>
    </submittedName>
</protein>
<comment type="caution">
    <text evidence="2">The sequence shown here is derived from an EMBL/GenBank/DDBJ whole genome shotgun (WGS) entry which is preliminary data.</text>
</comment>
<evidence type="ECO:0000259" key="1">
    <source>
        <dbReference type="Pfam" id="PF12323"/>
    </source>
</evidence>
<name>A0ABV9MT29_9ENTE</name>
<feature type="domain" description="Transposase putative helix-turn-helix" evidence="1">
    <location>
        <begin position="1"/>
        <end position="41"/>
    </location>
</feature>
<dbReference type="InterPro" id="IPR021027">
    <property type="entry name" value="Transposase_put_HTH"/>
</dbReference>
<sequence length="309" mass="36043">MSVLKAYRFKIYPDEAQKQFFVATFGCVRFTYNHLLVASQQKKEQKLTPAKLKKEYPFLKETDSLALANAQRNLEKAFRRYFTGKSDFPKFKHKSNPWQSYTTNNQGHTIYLKEGQLKLPKLKSLVKVNYHREITGQIKSATISAKNNTDFYVSILCVEEIPSLPQTSQSITIAYSPSELLEGSQSLLQITFNQDSLVTKIDKVQKKLKIRAKVARKNRIPLAEAKNYQKLKERLARLQVSQKEKKEDFFDQLSYYLVCHFDQIMVDATIIENNQEACTVVFTKADWHCFYKKLVYKSNWYGKKLIDLD</sequence>
<gene>
    <name evidence="2" type="ORF">ACFO5I_05410</name>
</gene>
<keyword evidence="3" id="KW-1185">Reference proteome</keyword>
<dbReference type="GO" id="GO:0004519">
    <property type="term" value="F:endonuclease activity"/>
    <property type="evidence" value="ECO:0007669"/>
    <property type="project" value="UniProtKB-KW"/>
</dbReference>
<evidence type="ECO:0000313" key="2">
    <source>
        <dbReference type="EMBL" id="MFC4719161.1"/>
    </source>
</evidence>
<proteinExistence type="predicted"/>
<dbReference type="Pfam" id="PF12323">
    <property type="entry name" value="HTH_OrfB_IS605"/>
    <property type="match status" value="1"/>
</dbReference>
<accession>A0ABV9MT29</accession>